<evidence type="ECO:0000313" key="2">
    <source>
        <dbReference type="Proteomes" id="UP000838756"/>
    </source>
</evidence>
<organism evidence="1 2">
    <name type="scientific">Pararge aegeria aegeria</name>
    <dbReference type="NCBI Taxonomy" id="348720"/>
    <lineage>
        <taxon>Eukaryota</taxon>
        <taxon>Metazoa</taxon>
        <taxon>Ecdysozoa</taxon>
        <taxon>Arthropoda</taxon>
        <taxon>Hexapoda</taxon>
        <taxon>Insecta</taxon>
        <taxon>Pterygota</taxon>
        <taxon>Neoptera</taxon>
        <taxon>Endopterygota</taxon>
        <taxon>Lepidoptera</taxon>
        <taxon>Glossata</taxon>
        <taxon>Ditrysia</taxon>
        <taxon>Papilionoidea</taxon>
        <taxon>Nymphalidae</taxon>
        <taxon>Satyrinae</taxon>
        <taxon>Satyrini</taxon>
        <taxon>Parargina</taxon>
        <taxon>Pararge</taxon>
    </lineage>
</organism>
<proteinExistence type="predicted"/>
<keyword evidence="2" id="KW-1185">Reference proteome</keyword>
<gene>
    <name evidence="1" type="primary">jg20870</name>
    <name evidence="1" type="ORF">PAEG_LOCUS8949</name>
</gene>
<accession>A0A8S4R3R6</accession>
<dbReference type="AlphaFoldDB" id="A0A8S4R3R6"/>
<dbReference type="EMBL" id="CAKXAJ010024722">
    <property type="protein sequence ID" value="CAH2229498.1"/>
    <property type="molecule type" value="Genomic_DNA"/>
</dbReference>
<reference evidence="1" key="1">
    <citation type="submission" date="2022-03" db="EMBL/GenBank/DDBJ databases">
        <authorList>
            <person name="Lindestad O."/>
        </authorList>
    </citation>
    <scope>NUCLEOTIDE SEQUENCE</scope>
</reference>
<sequence length="93" mass="10678">MCTSLNLAKSSPHEWALCFAAVLKSIRTKNLSPSTLHTFGTLLPEHIRHCRSVHSFKHNGKEHVLESSAQYRLSLMHLSLHRYLLQHFFKSAL</sequence>
<name>A0A8S4R3R6_9NEOP</name>
<comment type="caution">
    <text evidence="1">The sequence shown here is derived from an EMBL/GenBank/DDBJ whole genome shotgun (WGS) entry which is preliminary data.</text>
</comment>
<evidence type="ECO:0000313" key="1">
    <source>
        <dbReference type="EMBL" id="CAH2229498.1"/>
    </source>
</evidence>
<dbReference type="Proteomes" id="UP000838756">
    <property type="component" value="Unassembled WGS sequence"/>
</dbReference>
<protein>
    <submittedName>
        <fullName evidence="1">Jg20870 protein</fullName>
    </submittedName>
</protein>